<reference evidence="2" key="1">
    <citation type="submission" date="2020-07" db="EMBL/GenBank/DDBJ databases">
        <title>Multicomponent nature underlies the extraordinary mechanical properties of spider dragline silk.</title>
        <authorList>
            <person name="Kono N."/>
            <person name="Nakamura H."/>
            <person name="Mori M."/>
            <person name="Yoshida Y."/>
            <person name="Ohtoshi R."/>
            <person name="Malay A.D."/>
            <person name="Moran D.A.P."/>
            <person name="Tomita M."/>
            <person name="Numata K."/>
            <person name="Arakawa K."/>
        </authorList>
    </citation>
    <scope>NUCLEOTIDE SEQUENCE</scope>
</reference>
<organism evidence="2 3">
    <name type="scientific">Trichonephila clavata</name>
    <name type="common">Joro spider</name>
    <name type="synonym">Nephila clavata</name>
    <dbReference type="NCBI Taxonomy" id="2740835"/>
    <lineage>
        <taxon>Eukaryota</taxon>
        <taxon>Metazoa</taxon>
        <taxon>Ecdysozoa</taxon>
        <taxon>Arthropoda</taxon>
        <taxon>Chelicerata</taxon>
        <taxon>Arachnida</taxon>
        <taxon>Araneae</taxon>
        <taxon>Araneomorphae</taxon>
        <taxon>Entelegynae</taxon>
        <taxon>Araneoidea</taxon>
        <taxon>Nephilidae</taxon>
        <taxon>Trichonephila</taxon>
    </lineage>
</organism>
<dbReference type="AlphaFoldDB" id="A0A8X6KRZ3"/>
<feature type="region of interest" description="Disordered" evidence="1">
    <location>
        <begin position="268"/>
        <end position="331"/>
    </location>
</feature>
<name>A0A8X6KRZ3_TRICU</name>
<proteinExistence type="predicted"/>
<feature type="region of interest" description="Disordered" evidence="1">
    <location>
        <begin position="526"/>
        <end position="551"/>
    </location>
</feature>
<accession>A0A8X6KRZ3</accession>
<evidence type="ECO:0000313" key="3">
    <source>
        <dbReference type="Proteomes" id="UP000887116"/>
    </source>
</evidence>
<comment type="caution">
    <text evidence="2">The sequence shown here is derived from an EMBL/GenBank/DDBJ whole genome shotgun (WGS) entry which is preliminary data.</text>
</comment>
<dbReference type="Proteomes" id="UP000887116">
    <property type="component" value="Unassembled WGS sequence"/>
</dbReference>
<gene>
    <name evidence="2" type="ORF">TNCT_158191</name>
</gene>
<feature type="region of interest" description="Disordered" evidence="1">
    <location>
        <begin position="396"/>
        <end position="424"/>
    </location>
</feature>
<evidence type="ECO:0000313" key="2">
    <source>
        <dbReference type="EMBL" id="GFQ82116.1"/>
    </source>
</evidence>
<keyword evidence="3" id="KW-1185">Reference proteome</keyword>
<sequence>MPKIAKKQRNTLNEKEIYGNRNASTLEENGKQEYTVKEHSQKPELFLKKSTFKIKGRKSKPSMKEKFRLNHITERSLSIYDPVANVTTKKKYYTSSKSHLLQNLPTQELSETTEKSILESEFSMKLSSTSSTLTESDGMKKLFSNNQTREELLINSTFESGNNNKIKKMYHIDDSNYAFHDLFPTDPSEGKTFVNSVAEIKYNEPLTKMDKYSQSYKVPKPFSVNINQTTGTITSTTASRYNAPMLKREGKIYSDYVLVRKKEKLVKSDKQPTESGYINKVEIKNDNQQEENPTESEFPSIHLKDKEKLPVDTTTENEDSGRKIKNKGKSETKDEYQLIYNTDSLAFDAFNPQVLHSTRESEYNAAKRKGNQSYITEENEENQNYSINELLPSSQQLEKFSGSPSNKKRYNSPAPKSMSETERDNAGEGLFSNIFDWEKVLLNSTAEIKYNVTMPESKESKQSYLNGLSSSSLKQEKWFLSTVESRYTTLNAQINESKPKLAVKKSRRKHGKRKNTLDISTVTARYQLPTGNNKEDNRNHPEKKSLSEELHQGNVFKNVTTESEYIISTPTTQVELDQEKWFLSMVESRYTTLNPQINESKPKLAVKKSRRKHGKRKITLDISTVTARYQLRTGNNKEDNRNHTEKKTLSEELHQGNVFKNVTESEYIISAPTTQLELDQEKWFLSTVESRYTSLNPQINESKRQLAVKKSRRKHGKRKSTLDISTVTARYQLPTGKQ</sequence>
<dbReference type="EMBL" id="BMAO01002631">
    <property type="protein sequence ID" value="GFQ82116.1"/>
    <property type="molecule type" value="Genomic_DNA"/>
</dbReference>
<feature type="compositionally biased region" description="Polar residues" evidence="1">
    <location>
        <begin position="396"/>
        <end position="405"/>
    </location>
</feature>
<evidence type="ECO:0000256" key="1">
    <source>
        <dbReference type="SAM" id="MobiDB-lite"/>
    </source>
</evidence>
<protein>
    <submittedName>
        <fullName evidence="2">Uncharacterized protein</fullName>
    </submittedName>
</protein>
<feature type="compositionally biased region" description="Basic and acidic residues" evidence="1">
    <location>
        <begin position="533"/>
        <end position="551"/>
    </location>
</feature>